<dbReference type="InterPro" id="IPR036291">
    <property type="entry name" value="NAD(P)-bd_dom_sf"/>
</dbReference>
<keyword evidence="4" id="KW-1185">Reference proteome</keyword>
<dbReference type="PANTHER" id="PTHR42760">
    <property type="entry name" value="SHORT-CHAIN DEHYDROGENASES/REDUCTASES FAMILY MEMBER"/>
    <property type="match status" value="1"/>
</dbReference>
<sequence>MDNLSGKVAVVLGASAEGGTGWGIAEGLAAAGAKVVVAARSLAPLKRLAEKIGGTAIACDGGDEAQITALRDEALKRYGRIDIAVNSAATPTMSMIANATPAIMQQAVQVNLFGMTYFVRDMAEAMTDGGSIVLISSMSATHPIAPHFSYACAKAGTECLVRYAAIEYGPKRVRVNGIRIATVMSEMARDLYNTPGVGERFVREVPLGRLGEPDDMADAVRWLAGATYVTGTVLDVSGGNQLTRFPYLEELPGSESAYEGAGALYDREHGRGFATGKA</sequence>
<dbReference type="SUPFAM" id="SSF51735">
    <property type="entry name" value="NAD(P)-binding Rossmann-fold domains"/>
    <property type="match status" value="1"/>
</dbReference>
<proteinExistence type="inferred from homology"/>
<dbReference type="RefSeq" id="WP_116613356.1">
    <property type="nucleotide sequence ID" value="NZ_QEOB01000017.1"/>
</dbReference>
<protein>
    <submittedName>
        <fullName evidence="3">NAD(P)-dependent dehydrogenase (Short-subunit alcohol dehydrogenase family)</fullName>
    </submittedName>
</protein>
<evidence type="ECO:0000313" key="3">
    <source>
        <dbReference type="EMBL" id="PVX75662.1"/>
    </source>
</evidence>
<dbReference type="PANTHER" id="PTHR42760:SF133">
    <property type="entry name" value="3-OXOACYL-[ACYL-CARRIER-PROTEIN] REDUCTASE"/>
    <property type="match status" value="1"/>
</dbReference>
<comment type="caution">
    <text evidence="3">The sequence shown here is derived from an EMBL/GenBank/DDBJ whole genome shotgun (WGS) entry which is preliminary data.</text>
</comment>
<keyword evidence="2" id="KW-0560">Oxidoreductase</keyword>
<dbReference type="Proteomes" id="UP000245712">
    <property type="component" value="Unassembled WGS sequence"/>
</dbReference>
<comment type="similarity">
    <text evidence="1">Belongs to the short-chain dehydrogenases/reductases (SDR) family.</text>
</comment>
<organism evidence="3 4">
    <name type="scientific">Paraburkholderia unamae</name>
    <dbReference type="NCBI Taxonomy" id="219649"/>
    <lineage>
        <taxon>Bacteria</taxon>
        <taxon>Pseudomonadati</taxon>
        <taxon>Pseudomonadota</taxon>
        <taxon>Betaproteobacteria</taxon>
        <taxon>Burkholderiales</taxon>
        <taxon>Burkholderiaceae</taxon>
        <taxon>Paraburkholderia</taxon>
    </lineage>
</organism>
<dbReference type="InterPro" id="IPR002347">
    <property type="entry name" value="SDR_fam"/>
</dbReference>
<evidence type="ECO:0000256" key="2">
    <source>
        <dbReference type="ARBA" id="ARBA00023002"/>
    </source>
</evidence>
<dbReference type="PRINTS" id="PR00081">
    <property type="entry name" value="GDHRDH"/>
</dbReference>
<reference evidence="3 4" key="1">
    <citation type="submission" date="2018-05" db="EMBL/GenBank/DDBJ databases">
        <title>Genomic Encyclopedia of Type Strains, Phase IV (KMG-V): Genome sequencing to study the core and pangenomes of soil and plant-associated prokaryotes.</title>
        <authorList>
            <person name="Whitman W."/>
        </authorList>
    </citation>
    <scope>NUCLEOTIDE SEQUENCE [LARGE SCALE GENOMIC DNA]</scope>
    <source>
        <strain evidence="3 4">SCZa-39</strain>
    </source>
</reference>
<dbReference type="CDD" id="cd05233">
    <property type="entry name" value="SDR_c"/>
    <property type="match status" value="1"/>
</dbReference>
<evidence type="ECO:0000313" key="4">
    <source>
        <dbReference type="Proteomes" id="UP000245712"/>
    </source>
</evidence>
<dbReference type="Pfam" id="PF13561">
    <property type="entry name" value="adh_short_C2"/>
    <property type="match status" value="1"/>
</dbReference>
<name>A0ABX5KGR0_9BURK</name>
<dbReference type="Gene3D" id="3.40.50.720">
    <property type="entry name" value="NAD(P)-binding Rossmann-like Domain"/>
    <property type="match status" value="1"/>
</dbReference>
<accession>A0ABX5KGR0</accession>
<evidence type="ECO:0000256" key="1">
    <source>
        <dbReference type="ARBA" id="ARBA00006484"/>
    </source>
</evidence>
<dbReference type="EMBL" id="QEOB01000017">
    <property type="protein sequence ID" value="PVX75662.1"/>
    <property type="molecule type" value="Genomic_DNA"/>
</dbReference>
<gene>
    <name evidence="3" type="ORF">C7402_11774</name>
</gene>